<proteinExistence type="predicted"/>
<dbReference type="InterPro" id="IPR008884">
    <property type="entry name" value="TylF_MeTrfase"/>
</dbReference>
<dbReference type="Gene3D" id="3.40.50.150">
    <property type="entry name" value="Vaccinia Virus protein VP39"/>
    <property type="match status" value="1"/>
</dbReference>
<name>A0A382VDI0_9ZZZZ</name>
<evidence type="ECO:0000313" key="1">
    <source>
        <dbReference type="EMBL" id="SVD44470.1"/>
    </source>
</evidence>
<feature type="non-terminal residue" evidence="1">
    <location>
        <position position="180"/>
    </location>
</feature>
<dbReference type="PANTHER" id="PTHR40036">
    <property type="entry name" value="MACROCIN O-METHYLTRANSFERASE"/>
    <property type="match status" value="1"/>
</dbReference>
<accession>A0A382VDI0</accession>
<protein>
    <recommendedName>
        <fullName evidence="2">Macrocin O-methyltransferase</fullName>
    </recommendedName>
</protein>
<reference evidence="1" key="1">
    <citation type="submission" date="2018-05" db="EMBL/GenBank/DDBJ databases">
        <authorList>
            <person name="Lanie J.A."/>
            <person name="Ng W.-L."/>
            <person name="Kazmierczak K.M."/>
            <person name="Andrzejewski T.M."/>
            <person name="Davidsen T.M."/>
            <person name="Wayne K.J."/>
            <person name="Tettelin H."/>
            <person name="Glass J.I."/>
            <person name="Rusch D."/>
            <person name="Podicherti R."/>
            <person name="Tsui H.-C.T."/>
            <person name="Winkler M.E."/>
        </authorList>
    </citation>
    <scope>NUCLEOTIDE SEQUENCE</scope>
</reference>
<gene>
    <name evidence="1" type="ORF">METZ01_LOCUS397324</name>
</gene>
<dbReference type="EMBL" id="UINC01151075">
    <property type="protein sequence ID" value="SVD44470.1"/>
    <property type="molecule type" value="Genomic_DNA"/>
</dbReference>
<dbReference type="AlphaFoldDB" id="A0A382VDI0"/>
<sequence>MQRWDGRLRKYANRYLHRPDLEKDKSFQSIYSKVGTRESKYTLTSMERCFSLYKAIQYIVKGNIPGDIVECGVWRGGSAMLAALTLIENKQTYRKIYLYDTYEGMPEPTDKDIDIHGVPYRSLWKKEKDLLTVSLDEVKENMHATGYPIENIIFVKGMVEDTIPRTIPNQVALLRLDTDL</sequence>
<evidence type="ECO:0008006" key="2">
    <source>
        <dbReference type="Google" id="ProtNLM"/>
    </source>
</evidence>
<dbReference type="Pfam" id="PF05711">
    <property type="entry name" value="TylF"/>
    <property type="match status" value="1"/>
</dbReference>
<dbReference type="InterPro" id="IPR029063">
    <property type="entry name" value="SAM-dependent_MTases_sf"/>
</dbReference>
<dbReference type="PANTHER" id="PTHR40036:SF1">
    <property type="entry name" value="MACROCIN O-METHYLTRANSFERASE"/>
    <property type="match status" value="1"/>
</dbReference>
<organism evidence="1">
    <name type="scientific">marine metagenome</name>
    <dbReference type="NCBI Taxonomy" id="408172"/>
    <lineage>
        <taxon>unclassified sequences</taxon>
        <taxon>metagenomes</taxon>
        <taxon>ecological metagenomes</taxon>
    </lineage>
</organism>